<reference evidence="2" key="1">
    <citation type="submission" date="2020-08" db="EMBL/GenBank/DDBJ databases">
        <authorList>
            <person name="Hillin M.J."/>
            <person name="Beth T.W."/>
            <person name="Collman T.N."/>
            <person name="Davis R.E."/>
            <person name="Dobesh B.I."/>
            <person name="Johnson A.L."/>
            <person name="Lewis B.M."/>
            <person name="Suarez T.R."/>
            <person name="Villa E.C."/>
            <person name="Walker J.R."/>
            <person name="Labonte J.M."/>
            <person name="Butela K.A."/>
            <person name="Garlena R.A."/>
            <person name="Russell D.A."/>
            <person name="Pope W.H."/>
            <person name="Jacobs-Sera D."/>
            <person name="Hatfull G.F."/>
        </authorList>
    </citation>
    <scope>NUCLEOTIDE SEQUENCE [LARGE SCALE GENOMIC DNA]</scope>
</reference>
<organism evidence="1 2">
    <name type="scientific">Arthrobacter phage Tweety19</name>
    <dbReference type="NCBI Taxonomy" id="2768133"/>
    <lineage>
        <taxon>Viruses</taxon>
        <taxon>Duplodnaviria</taxon>
        <taxon>Heunggongvirae</taxon>
        <taxon>Uroviricota</taxon>
        <taxon>Caudoviricetes</taxon>
        <taxon>Casidaviridae</taxon>
        <taxon>Galvastonvirus</taxon>
        <taxon>Galvastonvirus tweety19</taxon>
    </lineage>
</organism>
<evidence type="ECO:0000313" key="2">
    <source>
        <dbReference type="Proteomes" id="UP000516204"/>
    </source>
</evidence>
<keyword evidence="2" id="KW-1185">Reference proteome</keyword>
<dbReference type="EMBL" id="MT897906">
    <property type="protein sequence ID" value="QNO12728.1"/>
    <property type="molecule type" value="Genomic_DNA"/>
</dbReference>
<gene>
    <name evidence="1" type="primary">38</name>
    <name evidence="1" type="ORF">SEA_TWEETY19_38</name>
</gene>
<sequence>MDFELEDVDLELNEREYICPACRLTHWQGAPDPCDRS</sequence>
<proteinExistence type="predicted"/>
<dbReference type="KEGG" id="vg:77954825"/>
<dbReference type="Proteomes" id="UP000516204">
    <property type="component" value="Segment"/>
</dbReference>
<protein>
    <submittedName>
        <fullName evidence="1">Uncharacterized protein</fullName>
    </submittedName>
</protein>
<dbReference type="RefSeq" id="YP_010678429.1">
    <property type="nucleotide sequence ID" value="NC_071035.1"/>
</dbReference>
<accession>A0A7G9W265</accession>
<evidence type="ECO:0000313" key="1">
    <source>
        <dbReference type="EMBL" id="QNO12728.1"/>
    </source>
</evidence>
<dbReference type="GeneID" id="77954825"/>
<name>A0A7G9W265_9CAUD</name>